<evidence type="ECO:0000313" key="9">
    <source>
        <dbReference type="EMBL" id="NUU61519.1"/>
    </source>
</evidence>
<comment type="caution">
    <text evidence="9">The sequence shown here is derived from an EMBL/GenBank/DDBJ whole genome shotgun (WGS) entry which is preliminary data.</text>
</comment>
<evidence type="ECO:0000256" key="6">
    <source>
        <dbReference type="ARBA" id="ARBA00023136"/>
    </source>
</evidence>
<comment type="subcellular location">
    <subcellularLocation>
        <location evidence="1 7">Cell membrane</location>
        <topology evidence="1 7">Multi-pass membrane protein</topology>
    </subcellularLocation>
</comment>
<organism evidence="9 10">
    <name type="scientific">Paenibacillus agri</name>
    <dbReference type="NCBI Taxonomy" id="2744309"/>
    <lineage>
        <taxon>Bacteria</taxon>
        <taxon>Bacillati</taxon>
        <taxon>Bacillota</taxon>
        <taxon>Bacilli</taxon>
        <taxon>Bacillales</taxon>
        <taxon>Paenibacillaceae</taxon>
        <taxon>Paenibacillus</taxon>
    </lineage>
</organism>
<dbReference type="InterPro" id="IPR000390">
    <property type="entry name" value="Small_drug/metabolite_transptr"/>
</dbReference>
<proteinExistence type="inferred from homology"/>
<feature type="transmembrane region" description="Helical" evidence="8">
    <location>
        <begin position="36"/>
        <end position="56"/>
    </location>
</feature>
<dbReference type="Gene3D" id="1.10.3730.20">
    <property type="match status" value="1"/>
</dbReference>
<feature type="transmembrane region" description="Helical" evidence="8">
    <location>
        <begin position="91"/>
        <end position="109"/>
    </location>
</feature>
<sequence>MKPEGAWAWIFLGMAIVFELSGTISMKASQGFSRLWPSVLMFLFYAISFTSLNYALTSIKVGMAYAIWSGAGIILISVAGIFFFKERMPMSSLLWIAVIVVGIVGLNLSDKSH</sequence>
<dbReference type="FunFam" id="1.10.3730.20:FF:000001">
    <property type="entry name" value="Quaternary ammonium compound resistance transporter SugE"/>
    <property type="match status" value="1"/>
</dbReference>
<feature type="transmembrane region" description="Helical" evidence="8">
    <location>
        <begin position="62"/>
        <end position="84"/>
    </location>
</feature>
<dbReference type="GO" id="GO:0005886">
    <property type="term" value="C:plasma membrane"/>
    <property type="evidence" value="ECO:0007669"/>
    <property type="project" value="UniProtKB-SubCell"/>
</dbReference>
<protein>
    <submittedName>
        <fullName evidence="9">Multidrug efflux SMR transporter</fullName>
    </submittedName>
</protein>
<dbReference type="InterPro" id="IPR045324">
    <property type="entry name" value="Small_multidrug_res"/>
</dbReference>
<feature type="transmembrane region" description="Helical" evidence="8">
    <location>
        <begin position="6"/>
        <end position="24"/>
    </location>
</feature>
<evidence type="ECO:0000256" key="7">
    <source>
        <dbReference type="RuleBase" id="RU003942"/>
    </source>
</evidence>
<comment type="similarity">
    <text evidence="7">Belongs to the drug/metabolite transporter (DMT) superfamily. Small multidrug resistance (SMR) (TC 2.A.7.1) family.</text>
</comment>
<reference evidence="9" key="1">
    <citation type="submission" date="2020-06" db="EMBL/GenBank/DDBJ databases">
        <title>Paenibacillus sp. nov., isolated from soil.</title>
        <authorList>
            <person name="Seo Y.L."/>
        </authorList>
    </citation>
    <scope>NUCLEOTIDE SEQUENCE [LARGE SCALE GENOMIC DNA]</scope>
    <source>
        <strain evidence="9">JW14</strain>
    </source>
</reference>
<evidence type="ECO:0000313" key="10">
    <source>
        <dbReference type="Proteomes" id="UP000564806"/>
    </source>
</evidence>
<evidence type="ECO:0000256" key="1">
    <source>
        <dbReference type="ARBA" id="ARBA00004651"/>
    </source>
</evidence>
<name>A0A850EP31_9BACL</name>
<keyword evidence="5 8" id="KW-1133">Transmembrane helix</keyword>
<keyword evidence="2" id="KW-0813">Transport</keyword>
<evidence type="ECO:0000256" key="5">
    <source>
        <dbReference type="ARBA" id="ARBA00022989"/>
    </source>
</evidence>
<evidence type="ECO:0000256" key="4">
    <source>
        <dbReference type="ARBA" id="ARBA00022692"/>
    </source>
</evidence>
<dbReference type="Pfam" id="PF00893">
    <property type="entry name" value="Multi_Drug_Res"/>
    <property type="match status" value="1"/>
</dbReference>
<dbReference type="AlphaFoldDB" id="A0A850EP31"/>
<keyword evidence="10" id="KW-1185">Reference proteome</keyword>
<accession>A0A850EP31</accession>
<dbReference type="PANTHER" id="PTHR30561">
    <property type="entry name" value="SMR FAMILY PROTON-DEPENDENT DRUG EFFLUX TRANSPORTER SUGE"/>
    <property type="match status" value="1"/>
</dbReference>
<dbReference type="EMBL" id="JABWCS010000209">
    <property type="protein sequence ID" value="NUU61519.1"/>
    <property type="molecule type" value="Genomic_DNA"/>
</dbReference>
<dbReference type="PANTHER" id="PTHR30561:SF1">
    <property type="entry name" value="MULTIDRUG TRANSPORTER EMRE"/>
    <property type="match status" value="1"/>
</dbReference>
<dbReference type="SUPFAM" id="SSF103481">
    <property type="entry name" value="Multidrug resistance efflux transporter EmrE"/>
    <property type="match status" value="1"/>
</dbReference>
<evidence type="ECO:0000256" key="3">
    <source>
        <dbReference type="ARBA" id="ARBA00022475"/>
    </source>
</evidence>
<dbReference type="RefSeq" id="WP_175372038.1">
    <property type="nucleotide sequence ID" value="NZ_JABWCS010000209.1"/>
</dbReference>
<keyword evidence="3" id="KW-1003">Cell membrane</keyword>
<evidence type="ECO:0000256" key="8">
    <source>
        <dbReference type="SAM" id="Phobius"/>
    </source>
</evidence>
<evidence type="ECO:0000256" key="2">
    <source>
        <dbReference type="ARBA" id="ARBA00022448"/>
    </source>
</evidence>
<keyword evidence="6 8" id="KW-0472">Membrane</keyword>
<keyword evidence="4 7" id="KW-0812">Transmembrane</keyword>
<dbReference type="InterPro" id="IPR037185">
    <property type="entry name" value="EmrE-like"/>
</dbReference>
<dbReference type="Proteomes" id="UP000564806">
    <property type="component" value="Unassembled WGS sequence"/>
</dbReference>
<dbReference type="GO" id="GO:0022857">
    <property type="term" value="F:transmembrane transporter activity"/>
    <property type="evidence" value="ECO:0007669"/>
    <property type="project" value="InterPro"/>
</dbReference>
<gene>
    <name evidence="9" type="ORF">HPT30_14345</name>
</gene>